<dbReference type="STRING" id="215743.ROSMUCSMR3_00819"/>
<proteinExistence type="predicted"/>
<dbReference type="GO" id="GO:0016020">
    <property type="term" value="C:membrane"/>
    <property type="evidence" value="ECO:0007669"/>
    <property type="project" value="UniProtKB-SubCell"/>
</dbReference>
<evidence type="ECO:0000313" key="7">
    <source>
        <dbReference type="Proteomes" id="UP000030021"/>
    </source>
</evidence>
<dbReference type="Gene3D" id="1.20.1280.290">
    <property type="match status" value="1"/>
</dbReference>
<dbReference type="InterPro" id="IPR047662">
    <property type="entry name" value="SemiSWEET"/>
</dbReference>
<feature type="transmembrane region" description="Helical" evidence="5">
    <location>
        <begin position="61"/>
        <end position="79"/>
    </location>
</feature>
<sequence>MAPYVGYLAAFLGTICWIPQAVKAWATRDTSGLSLPSNLIFLTTVSLWLVYGLMIGDWPLILANICAVLAMLSIVAAKLRYK</sequence>
<dbReference type="OrthoDB" id="9814012at2"/>
<feature type="transmembrane region" description="Helical" evidence="5">
    <location>
        <begin position="38"/>
        <end position="55"/>
    </location>
</feature>
<dbReference type="NCBIfam" id="NF037968">
    <property type="entry name" value="SemiSWEET_2"/>
    <property type="match status" value="1"/>
</dbReference>
<evidence type="ECO:0000256" key="5">
    <source>
        <dbReference type="SAM" id="Phobius"/>
    </source>
</evidence>
<comment type="caution">
    <text evidence="6">The sequence shown here is derived from an EMBL/GenBank/DDBJ whole genome shotgun (WGS) entry which is preliminary data.</text>
</comment>
<dbReference type="PATRIC" id="fig|1288298.3.peg.3290"/>
<dbReference type="HOGENOM" id="CLU_135915_2_0_5"/>
<evidence type="ECO:0000313" key="6">
    <source>
        <dbReference type="EMBL" id="KGM86983.1"/>
    </source>
</evidence>
<keyword evidence="2 5" id="KW-0812">Transmembrane</keyword>
<evidence type="ECO:0000256" key="3">
    <source>
        <dbReference type="ARBA" id="ARBA00022989"/>
    </source>
</evidence>
<dbReference type="RefSeq" id="WP_037269146.1">
    <property type="nucleotide sequence ID" value="NZ_KN293975.1"/>
</dbReference>
<dbReference type="AlphaFoldDB" id="A0A0A0HLI1"/>
<keyword evidence="3 5" id="KW-1133">Transmembrane helix</keyword>
<dbReference type="EMBL" id="AONH01000016">
    <property type="protein sequence ID" value="KGM86983.1"/>
    <property type="molecule type" value="Genomic_DNA"/>
</dbReference>
<feature type="transmembrane region" description="Helical" evidence="5">
    <location>
        <begin position="6"/>
        <end position="26"/>
    </location>
</feature>
<evidence type="ECO:0000256" key="1">
    <source>
        <dbReference type="ARBA" id="ARBA00004141"/>
    </source>
</evidence>
<dbReference type="GO" id="GO:0051119">
    <property type="term" value="F:sugar transmembrane transporter activity"/>
    <property type="evidence" value="ECO:0007669"/>
    <property type="project" value="InterPro"/>
</dbReference>
<reference evidence="6 7" key="1">
    <citation type="submission" date="2013-01" db="EMBL/GenBank/DDBJ databases">
        <authorList>
            <person name="Fiebig A."/>
            <person name="Goeker M."/>
            <person name="Klenk H.-P.P."/>
        </authorList>
    </citation>
    <scope>NUCLEOTIDE SEQUENCE [LARGE SCALE GENOMIC DNA]</scope>
    <source>
        <strain evidence="6 7">DSM 17069</strain>
    </source>
</reference>
<dbReference type="Proteomes" id="UP000030021">
    <property type="component" value="Unassembled WGS sequence"/>
</dbReference>
<name>A0A0A0HLI1_9RHOB</name>
<evidence type="ECO:0000256" key="2">
    <source>
        <dbReference type="ARBA" id="ARBA00022692"/>
    </source>
</evidence>
<dbReference type="InterPro" id="IPR006603">
    <property type="entry name" value="PQ-loop_rpt"/>
</dbReference>
<comment type="subcellular location">
    <subcellularLocation>
        <location evidence="1">Membrane</location>
        <topology evidence="1">Multi-pass membrane protein</topology>
    </subcellularLocation>
</comment>
<dbReference type="eggNOG" id="COG4095">
    <property type="taxonomic scope" value="Bacteria"/>
</dbReference>
<accession>A0A0A0HLI1</accession>
<gene>
    <name evidence="6" type="ORF">rosmuc_03284</name>
</gene>
<evidence type="ECO:0000256" key="4">
    <source>
        <dbReference type="ARBA" id="ARBA00023136"/>
    </source>
</evidence>
<protein>
    <recommendedName>
        <fullName evidence="8">MtN3 and saliva related transmembrane protein</fullName>
    </recommendedName>
</protein>
<organism evidence="6 7">
    <name type="scientific">Roseovarius mucosus DSM 17069</name>
    <dbReference type="NCBI Taxonomy" id="1288298"/>
    <lineage>
        <taxon>Bacteria</taxon>
        <taxon>Pseudomonadati</taxon>
        <taxon>Pseudomonadota</taxon>
        <taxon>Alphaproteobacteria</taxon>
        <taxon>Rhodobacterales</taxon>
        <taxon>Roseobacteraceae</taxon>
        <taxon>Roseovarius</taxon>
    </lineage>
</organism>
<evidence type="ECO:0008006" key="8">
    <source>
        <dbReference type="Google" id="ProtNLM"/>
    </source>
</evidence>
<dbReference type="Pfam" id="PF04193">
    <property type="entry name" value="PQ-loop"/>
    <property type="match status" value="1"/>
</dbReference>
<keyword evidence="4 5" id="KW-0472">Membrane</keyword>